<name>A0ABU1YL56_ROSSA</name>
<dbReference type="Pfam" id="PF01522">
    <property type="entry name" value="Polysacc_deac_1"/>
    <property type="match status" value="1"/>
</dbReference>
<sequence length="291" mass="31662">MRTLFSCLVLAALALLGGCRSAAHRVATSPDTPPLRFLLTFDDGPSIRSAPNPTEQVLGTLARNPVQPGIKAIFFVQTRAANGGGTPQGRQLMQRELALGHVLGFHTATPGHSNHLSMSADVLGETLKTGLADHADLGVVPRVVRPPMWAYDDRTLGAYADAGLRALLTDVTANDGKLFPPYGSPRRKQHMKYQMELLRPRVLAGELPVVQGVIPVVVTFHDPNPFTAEHLAEYLQLLLNSARQQGLRVADRPFYGQDDDVEAIALARTVNAEDPVQHIPGFWQSLLRLKP</sequence>
<feature type="domain" description="NodB homology" evidence="4">
    <location>
        <begin position="35"/>
        <end position="250"/>
    </location>
</feature>
<evidence type="ECO:0000256" key="1">
    <source>
        <dbReference type="ARBA" id="ARBA00022723"/>
    </source>
</evidence>
<dbReference type="Gene3D" id="3.20.20.370">
    <property type="entry name" value="Glycoside hydrolase/deacetylase"/>
    <property type="match status" value="1"/>
</dbReference>
<evidence type="ECO:0000313" key="6">
    <source>
        <dbReference type="Proteomes" id="UP001180453"/>
    </source>
</evidence>
<dbReference type="Proteomes" id="UP001180453">
    <property type="component" value="Unassembled WGS sequence"/>
</dbReference>
<keyword evidence="6" id="KW-1185">Reference proteome</keyword>
<protein>
    <submittedName>
        <fullName evidence="5">Peptidoglycan/xylan/chitin deacetylase (PgdA/CDA1 family)</fullName>
    </submittedName>
</protein>
<gene>
    <name evidence="5" type="ORF">J2X20_002226</name>
</gene>
<keyword evidence="3" id="KW-0732">Signal</keyword>
<proteinExistence type="predicted"/>
<dbReference type="PANTHER" id="PTHR10587">
    <property type="entry name" value="GLYCOSYL TRANSFERASE-RELATED"/>
    <property type="match status" value="1"/>
</dbReference>
<evidence type="ECO:0000256" key="3">
    <source>
        <dbReference type="SAM" id="SignalP"/>
    </source>
</evidence>
<dbReference type="EMBL" id="JAVDXU010000001">
    <property type="protein sequence ID" value="MDR7269597.1"/>
    <property type="molecule type" value="Genomic_DNA"/>
</dbReference>
<feature type="chain" id="PRO_5046628765" evidence="3">
    <location>
        <begin position="23"/>
        <end position="291"/>
    </location>
</feature>
<dbReference type="PROSITE" id="PS51677">
    <property type="entry name" value="NODB"/>
    <property type="match status" value="1"/>
</dbReference>
<keyword evidence="1" id="KW-0479">Metal-binding</keyword>
<dbReference type="RefSeq" id="WP_310264490.1">
    <property type="nucleotide sequence ID" value="NZ_JAVDXU010000001.1"/>
</dbReference>
<dbReference type="InterPro" id="IPR050248">
    <property type="entry name" value="Polysacc_deacetylase_ArnD"/>
</dbReference>
<reference evidence="5 6" key="1">
    <citation type="submission" date="2023-07" db="EMBL/GenBank/DDBJ databases">
        <title>Sorghum-associated microbial communities from plants grown in Nebraska, USA.</title>
        <authorList>
            <person name="Schachtman D."/>
        </authorList>
    </citation>
    <scope>NUCLEOTIDE SEQUENCE [LARGE SCALE GENOMIC DNA]</scope>
    <source>
        <strain evidence="5 6">BE314</strain>
    </source>
</reference>
<dbReference type="SUPFAM" id="SSF88713">
    <property type="entry name" value="Glycoside hydrolase/deacetylase"/>
    <property type="match status" value="1"/>
</dbReference>
<dbReference type="CDD" id="cd10917">
    <property type="entry name" value="CE4_NodB_like_6s_7s"/>
    <property type="match status" value="1"/>
</dbReference>
<accession>A0ABU1YL56</accession>
<evidence type="ECO:0000256" key="2">
    <source>
        <dbReference type="ARBA" id="ARBA00022801"/>
    </source>
</evidence>
<dbReference type="PROSITE" id="PS51257">
    <property type="entry name" value="PROKAR_LIPOPROTEIN"/>
    <property type="match status" value="1"/>
</dbReference>
<keyword evidence="2" id="KW-0378">Hydrolase</keyword>
<dbReference type="InterPro" id="IPR011330">
    <property type="entry name" value="Glyco_hydro/deAcase_b/a-brl"/>
</dbReference>
<comment type="caution">
    <text evidence="5">The sequence shown here is derived from an EMBL/GenBank/DDBJ whole genome shotgun (WGS) entry which is preliminary data.</text>
</comment>
<evidence type="ECO:0000259" key="4">
    <source>
        <dbReference type="PROSITE" id="PS51677"/>
    </source>
</evidence>
<organism evidence="5 6">
    <name type="scientific">Roseateles saccharophilus</name>
    <name type="common">Pseudomonas saccharophila</name>
    <dbReference type="NCBI Taxonomy" id="304"/>
    <lineage>
        <taxon>Bacteria</taxon>
        <taxon>Pseudomonadati</taxon>
        <taxon>Pseudomonadota</taxon>
        <taxon>Betaproteobacteria</taxon>
        <taxon>Burkholderiales</taxon>
        <taxon>Sphaerotilaceae</taxon>
        <taxon>Roseateles</taxon>
    </lineage>
</organism>
<evidence type="ECO:0000313" key="5">
    <source>
        <dbReference type="EMBL" id="MDR7269597.1"/>
    </source>
</evidence>
<dbReference type="InterPro" id="IPR002509">
    <property type="entry name" value="NODB_dom"/>
</dbReference>
<feature type="signal peptide" evidence="3">
    <location>
        <begin position="1"/>
        <end position="22"/>
    </location>
</feature>
<dbReference type="PANTHER" id="PTHR10587:SF133">
    <property type="entry name" value="CHITIN DEACETYLASE 1-RELATED"/>
    <property type="match status" value="1"/>
</dbReference>